<dbReference type="InterPro" id="IPR036291">
    <property type="entry name" value="NAD(P)-bd_dom_sf"/>
</dbReference>
<dbReference type="KEGG" id="nav:JQS30_08570"/>
<evidence type="ECO:0000313" key="2">
    <source>
        <dbReference type="Proteomes" id="UP000662939"/>
    </source>
</evidence>
<name>A0A895XDK1_9ACTN</name>
<dbReference type="Gene3D" id="3.40.50.720">
    <property type="entry name" value="NAD(P)-binding Rossmann-like Domain"/>
    <property type="match status" value="1"/>
</dbReference>
<evidence type="ECO:0008006" key="3">
    <source>
        <dbReference type="Google" id="ProtNLM"/>
    </source>
</evidence>
<dbReference type="SUPFAM" id="SSF51735">
    <property type="entry name" value="NAD(P)-binding Rossmann-fold domains"/>
    <property type="match status" value="1"/>
</dbReference>
<proteinExistence type="predicted"/>
<dbReference type="Gene3D" id="3.40.50.10860">
    <property type="entry name" value="Leucine Dehydrogenase, chain A, domain 1"/>
    <property type="match status" value="1"/>
</dbReference>
<accession>A0A895XDK1</accession>
<protein>
    <recommendedName>
        <fullName evidence="3">Shikimate dehydrogenase</fullName>
    </recommendedName>
</protein>
<reference evidence="1" key="1">
    <citation type="submission" date="2021-02" db="EMBL/GenBank/DDBJ databases">
        <title>Natronoglycomyces albus gen. nov., sp. nov, a haloalkaliphilic actinobacterium from a soda solonchak soil.</title>
        <authorList>
            <person name="Sorokin D.Y."/>
            <person name="Khijniak T.V."/>
            <person name="Zakharycheva A.P."/>
            <person name="Boueva O.V."/>
            <person name="Ariskina E.V."/>
            <person name="Hahnke R.L."/>
            <person name="Bunk B."/>
            <person name="Sproer C."/>
            <person name="Schumann P."/>
            <person name="Evtushenko L.I."/>
            <person name="Kublanov I.V."/>
        </authorList>
    </citation>
    <scope>NUCLEOTIDE SEQUENCE</scope>
    <source>
        <strain evidence="1">DSM 106290</strain>
    </source>
</reference>
<dbReference type="EMBL" id="CP070496">
    <property type="protein sequence ID" value="QSB03881.1"/>
    <property type="molecule type" value="Genomic_DNA"/>
</dbReference>
<organism evidence="1 2">
    <name type="scientific">Natronoglycomyces albus</name>
    <dbReference type="NCBI Taxonomy" id="2811108"/>
    <lineage>
        <taxon>Bacteria</taxon>
        <taxon>Bacillati</taxon>
        <taxon>Actinomycetota</taxon>
        <taxon>Actinomycetes</taxon>
        <taxon>Glycomycetales</taxon>
        <taxon>Glycomycetaceae</taxon>
        <taxon>Natronoglycomyces</taxon>
    </lineage>
</organism>
<sequence length="296" mass="32467">MKIAIVGSSEPPKIYEHLFRTCFSVTGVEGTCERFTVAPEDFAEFVDSLDSTWTGLSVLADLQPLAYSIATEPISQQPNVSITWALRRADTLVRSDDGWLPDHTEFLGIDAGAGRSGTAGNTHYAILGAGNAAFSALGAAWTNEAAHVEVFARTPEAIEGMRPAAERLELDLMARRWEDVWESFGAHHVISALPPGALDRVRLPWLTDVQCTDLVYDPWPTPAARAGDHAGAAVSGGYFVKAVKICVQFDRFTHGAPPKVDTLVRAFQAYFPHNDYVSWEPLISDWQAPDLNQRDR</sequence>
<gene>
    <name evidence="1" type="ORF">JQS30_08570</name>
</gene>
<dbReference type="Proteomes" id="UP000662939">
    <property type="component" value="Chromosome"/>
</dbReference>
<keyword evidence="2" id="KW-1185">Reference proteome</keyword>
<evidence type="ECO:0000313" key="1">
    <source>
        <dbReference type="EMBL" id="QSB03881.1"/>
    </source>
</evidence>
<dbReference type="AlphaFoldDB" id="A0A895XDK1"/>
<dbReference type="RefSeq" id="WP_213169879.1">
    <property type="nucleotide sequence ID" value="NZ_CP070496.1"/>
</dbReference>